<keyword evidence="1" id="KW-0547">Nucleotide-binding</keyword>
<evidence type="ECO:0000313" key="11">
    <source>
        <dbReference type="EMBL" id="CAL4765290.1"/>
    </source>
</evidence>
<dbReference type="InterPro" id="IPR027417">
    <property type="entry name" value="P-loop_NTPase"/>
</dbReference>
<dbReference type="Gene3D" id="1.20.120.1080">
    <property type="match status" value="2"/>
</dbReference>
<dbReference type="Gene3D" id="1.10.150.50">
    <property type="entry name" value="Transcription Factor, Ets-1"/>
    <property type="match status" value="1"/>
</dbReference>
<feature type="domain" description="Helicase C-terminal" evidence="8">
    <location>
        <begin position="1092"/>
        <end position="1265"/>
    </location>
</feature>
<dbReference type="GO" id="GO:0004527">
    <property type="term" value="F:exonuclease activity"/>
    <property type="evidence" value="ECO:0007669"/>
    <property type="project" value="UniProtKB-KW"/>
</dbReference>
<keyword evidence="2" id="KW-0378">Hydrolase</keyword>
<evidence type="ECO:0000313" key="10">
    <source>
        <dbReference type="EMBL" id="CAL1131353.1"/>
    </source>
</evidence>
<dbReference type="Pfam" id="PF01501">
    <property type="entry name" value="Glyco_transf_8"/>
    <property type="match status" value="1"/>
</dbReference>
<name>A0A9P1BT51_9DINO</name>
<evidence type="ECO:0000256" key="4">
    <source>
        <dbReference type="ARBA" id="ARBA00022840"/>
    </source>
</evidence>
<evidence type="ECO:0000259" key="6">
    <source>
        <dbReference type="PROSITE" id="PS50105"/>
    </source>
</evidence>
<dbReference type="PANTHER" id="PTHR18934:SF221">
    <property type="entry name" value="ATP-DEPENDENT RNA HELICASE DHX34-RELATED"/>
    <property type="match status" value="1"/>
</dbReference>
<feature type="domain" description="Helicase ATP-binding" evidence="7">
    <location>
        <begin position="874"/>
        <end position="1037"/>
    </location>
</feature>
<gene>
    <name evidence="9" type="ORF">C1SCF055_LOCUS6072</name>
</gene>
<evidence type="ECO:0000256" key="2">
    <source>
        <dbReference type="ARBA" id="ARBA00022801"/>
    </source>
</evidence>
<feature type="region of interest" description="Disordered" evidence="5">
    <location>
        <begin position="70"/>
        <end position="101"/>
    </location>
</feature>
<protein>
    <submittedName>
        <fullName evidence="11">Exonuclease 1</fullName>
    </submittedName>
</protein>
<dbReference type="Proteomes" id="UP001152797">
    <property type="component" value="Unassembled WGS sequence"/>
</dbReference>
<dbReference type="InterPro" id="IPR001660">
    <property type="entry name" value="SAM"/>
</dbReference>
<proteinExistence type="predicted"/>
<keyword evidence="12" id="KW-1185">Reference proteome</keyword>
<dbReference type="Pfam" id="PF00271">
    <property type="entry name" value="Helicase_C"/>
    <property type="match status" value="2"/>
</dbReference>
<evidence type="ECO:0000256" key="5">
    <source>
        <dbReference type="SAM" id="MobiDB-lite"/>
    </source>
</evidence>
<dbReference type="SMART" id="SM00490">
    <property type="entry name" value="HELICc"/>
    <property type="match status" value="2"/>
</dbReference>
<dbReference type="EMBL" id="CAMXCT030000380">
    <property type="protein sequence ID" value="CAL4765290.1"/>
    <property type="molecule type" value="Genomic_DNA"/>
</dbReference>
<dbReference type="InterPro" id="IPR029044">
    <property type="entry name" value="Nucleotide-diphossugar_trans"/>
</dbReference>
<dbReference type="SUPFAM" id="SSF53448">
    <property type="entry name" value="Nucleotide-diphospho-sugar transferases"/>
    <property type="match status" value="1"/>
</dbReference>
<sequence length="2616" mass="297304">MAMATKSWGVEEVSSWLTQVGFPQLVDGFREQEVDGEVLLQLTTEDLKDEFHMKLGERKKLMERIENLKEKEHFSSSSTASESQPGASRLPSVEPSRSGTPCTPELEKLYLLDGRNIACQGGESFDKPNLKKLITTMNWHMEQRPDWKVVTFVYEALMEQWKSEYPEETKHLERLTVTPRREDVDKFIIRKAVDAAKSGCLVKIVSNDNFRDYIGEVTDFQFSEDWVREHVIKFCFSAGSEEFIPADGFGELPLDVQSEIEAPPRRDVAETPPDGLPMLLTGRGAKFPTQMQMAPGVEEVRCPHKRCSLRMEILQRSANHSYTIRITGLEAPASRAKQPIVPVTSTRKVSRSWCPTCAKPLEFRNEACTATADPQAQRPRGRGYAFVAVLFGPNEDMLQRFVLGALVLGRSLKANSTSFDLVLLHTADVMGVPGAGLLEVFWKTREVDYVEVNPKLIRRSEDRFRHVFTKLQCFGCDDYEKIVLVDIDLLVRDNIDEVNGFKPPCALRRGHKSLPSNVDVSLSCYDRHGEQKFGMNLGVAVLKPSREELQKMLNSVQSRDPMHEACNGPEQDFLSRWFKNWTSMNLKYNYQLHQLANSLEHEGPEAERLQVKLENVKVLHYSGQVKPWDFYFHKEKEMKEELLSFSSFCDEKLLPAYKARGEDFEHKIRQAALEWKEQCKAMWQHVLAQIDCKLCKLCGESVSEVSEIQLEHCFLLCPAISDLREAELTRLTVEDVKYPEPHEFRRVLAFVASVLERHRWQADLEKAESSDQERDEREKNEKNEKNEKYETKQEEKNTIEEKNRIAEGQQRHKPQAPQSLISTASTASTAQQKEQEAVHSKTLHLVLYPKGPKGPKGPKKYDDSPLGRFRDKILQEVAANRVTIIVAPTGCGKSTRIPQMILDEDPAERYILVTQPRRVAATSLARRVASDRGVALGTEVGYKIGGCSEVSRSGRTRLIFATTAIAMIQCLQDCSSFTHLIIDEVHIRDAHIDFLLSLVVTRVLKDNKKVKVILMSAAMDSNTIARYFSQVLDGAIPRPLDLEQCRQFKLSIKYLDDEPFFKQRGIHRRGLDGGWDVFGLPADWSQEEVADLYAEYIRTCHEERSGQKDLASFLVFLPGKRELQLLWERLDEVRNLKVKCIFGGQTIEEQERVLSESQDLQERTVILGTDVIESSVTIPDVDLVIDTCEQKRLRWDGGKNQSLLTLILVSKDEAKQRSGRTGRVRDGEVIRLISKECFDRLQPHAEPQIKHSRLEDLLLSLFELPNLGDPREFLQKMPDAPDKTRVNQAITRLMELNALAKQKGHQPKPTFFGRFLQKMPLDPDAGFLVMSGVRLQLVQECAILAAVHQRGDPFLDGMNLSPEEVKSLWEVRDACSPGRARGRDRQLPGDLMAGFGAYKAWQAQVKNQTSRGWSWSIQDEARWCGEHFLSLERLLELEEMVVQIRDVLEELGYASSLSPVDKERVRQRRQEKVSTTVARIHPRIGAAQDLWRLLHEQQDRNTELMLAWCIASSFTSGLIEVKNGSSTEQLKYKGKKGRSHEIGAVLKHQGFQVNHVQILLKGDVQVSFQSPEEAHKAHQVAALLNNSMLPWKACDPWGREKTSVTAGILYLAAQLRYFCTKCSTAGVWIISTMIHGERQDEKYSAPPQKVEELLDSIRKKMDTEFGLNPQQRWLQLRMDGEQFVEAAGNIWKKEVAANRVTIIVAPTGCGKSTRIPQMILDEDPAERYILVTQPRRVAATSLARRVASDRGVALGTEVGYKIGGCSEVSRSGRTRLIFATTAIAMIQCLQDCSSFTHLIIDEVHIRDAHIDFLLSLVVTRVLKDNKKVKVILMSAAMDSNTIARYFSQVLDGAIPRPLDLEQCRQFKLSIKYLDDEPFFKQRGIHRRGLDGGWDVFGLPADWSQEEVADLYAEYIRTCHEERSGQKDLASFLVFLPGKRELQLLWERLDEVRNLKVKCIFGGQTIEEQERVLSESQDLQERTVILGTDVIESSVTIPDVDLVIDTCEQKRLRWDGGKNQSLLTLILVSKDEAKQRSGRTGRVRDGEVIRLISKECFDRLQPHAEPQIKHSRLEDLLLSLFELPNLGDPREFLQKMPDAPDKTRVNQAITRLMELNALAKQKGHQPKPTFFGRFLQKMPLDPDAGFLVMSGVRLQLVQECAILAAVHQRGDPFLDGMNLSPEEVKSLWEVRDACSPGRARGRDRQLPGDLMAGFGAYKAWQAQVKNQTSRGWSWSIQDEARWCGEHFLSLERLLELEEMVVQIRDVLEELGYASSLSPVDKERVRQRRQEKVSTTVARIHPRIGAAQDLWRLLHEQQDRNTELMLAWCIASSFTSGLIEVKNGSSTEQLKYKGKKGRSHEIGAVLKRQGFQVNHVQILLKGDVQVSFQSPEEAHKAHQVAALLNNSMLPWKACDPWGRPQQRTSMHPRQCYNNGPPIKILPSSQAWLPTTEDAVLVAGDVLPILNHKRTSMTYFCTKCSTVPTGIIPFILCATYPAATVTKQAGVWIISTMIHGERQDEKYSAPPQKVEELLDSIRKKMDTEFGLNPQQRQRIVEERRANVLELMKLLDQPFSKPPMRSLDPKQGTAARMRGPNFAMDAEISSLFDLLTNNLDNFRL</sequence>
<feature type="domain" description="Helicase C-terminal" evidence="8">
    <location>
        <begin position="1910"/>
        <end position="2083"/>
    </location>
</feature>
<dbReference type="SMART" id="SM00487">
    <property type="entry name" value="DEXDc"/>
    <property type="match status" value="2"/>
</dbReference>
<dbReference type="InterPro" id="IPR014001">
    <property type="entry name" value="Helicase_ATP-bd"/>
</dbReference>
<dbReference type="InterPro" id="IPR011545">
    <property type="entry name" value="DEAD/DEAH_box_helicase_dom"/>
</dbReference>
<dbReference type="GO" id="GO:0003723">
    <property type="term" value="F:RNA binding"/>
    <property type="evidence" value="ECO:0007669"/>
    <property type="project" value="TreeGrafter"/>
</dbReference>
<dbReference type="SMART" id="SM00847">
    <property type="entry name" value="HA2"/>
    <property type="match status" value="2"/>
</dbReference>
<dbReference type="InterPro" id="IPR007502">
    <property type="entry name" value="Helicase-assoc_dom"/>
</dbReference>
<dbReference type="InterPro" id="IPR001650">
    <property type="entry name" value="Helicase_C-like"/>
</dbReference>
<dbReference type="OrthoDB" id="66977at2759"/>
<dbReference type="Pfam" id="PF00270">
    <property type="entry name" value="DEAD"/>
    <property type="match status" value="2"/>
</dbReference>
<dbReference type="GO" id="GO:0005524">
    <property type="term" value="F:ATP binding"/>
    <property type="evidence" value="ECO:0007669"/>
    <property type="project" value="UniProtKB-KW"/>
</dbReference>
<evidence type="ECO:0000313" key="12">
    <source>
        <dbReference type="Proteomes" id="UP001152797"/>
    </source>
</evidence>
<dbReference type="SMART" id="SM00454">
    <property type="entry name" value="SAM"/>
    <property type="match status" value="1"/>
</dbReference>
<dbReference type="GO" id="GO:0004386">
    <property type="term" value="F:helicase activity"/>
    <property type="evidence" value="ECO:0007669"/>
    <property type="project" value="UniProtKB-KW"/>
</dbReference>
<dbReference type="GO" id="GO:0016757">
    <property type="term" value="F:glycosyltransferase activity"/>
    <property type="evidence" value="ECO:0007669"/>
    <property type="project" value="InterPro"/>
</dbReference>
<evidence type="ECO:0000256" key="3">
    <source>
        <dbReference type="ARBA" id="ARBA00022806"/>
    </source>
</evidence>
<organism evidence="9">
    <name type="scientific">Cladocopium goreaui</name>
    <dbReference type="NCBI Taxonomy" id="2562237"/>
    <lineage>
        <taxon>Eukaryota</taxon>
        <taxon>Sar</taxon>
        <taxon>Alveolata</taxon>
        <taxon>Dinophyceae</taxon>
        <taxon>Suessiales</taxon>
        <taxon>Symbiodiniaceae</taxon>
        <taxon>Cladocopium</taxon>
    </lineage>
</organism>
<accession>A0A9P1BT51</accession>
<keyword evidence="11" id="KW-0540">Nuclease</keyword>
<dbReference type="SUPFAM" id="SSF52540">
    <property type="entry name" value="P-loop containing nucleoside triphosphate hydrolases"/>
    <property type="match status" value="2"/>
</dbReference>
<dbReference type="InterPro" id="IPR013761">
    <property type="entry name" value="SAM/pointed_sf"/>
</dbReference>
<reference evidence="9" key="1">
    <citation type="submission" date="2022-10" db="EMBL/GenBank/DDBJ databases">
        <authorList>
            <person name="Chen Y."/>
            <person name="Dougan E. K."/>
            <person name="Chan C."/>
            <person name="Rhodes N."/>
            <person name="Thang M."/>
        </authorList>
    </citation>
    <scope>NUCLEOTIDE SEQUENCE</scope>
</reference>
<evidence type="ECO:0000313" key="9">
    <source>
        <dbReference type="EMBL" id="CAI3977978.1"/>
    </source>
</evidence>
<dbReference type="PANTHER" id="PTHR18934">
    <property type="entry name" value="ATP-DEPENDENT RNA HELICASE"/>
    <property type="match status" value="1"/>
</dbReference>
<feature type="region of interest" description="Disordered" evidence="5">
    <location>
        <begin position="764"/>
        <end position="864"/>
    </location>
</feature>
<dbReference type="PROSITE" id="PS51194">
    <property type="entry name" value="HELICASE_CTER"/>
    <property type="match status" value="2"/>
</dbReference>
<dbReference type="EMBL" id="CAMXCT020000380">
    <property type="protein sequence ID" value="CAL1131353.1"/>
    <property type="molecule type" value="Genomic_DNA"/>
</dbReference>
<dbReference type="InterPro" id="IPR002495">
    <property type="entry name" value="Glyco_trans_8"/>
</dbReference>
<dbReference type="CDD" id="cd17917">
    <property type="entry name" value="DEXHc_RHA-like"/>
    <property type="match status" value="2"/>
</dbReference>
<feature type="compositionally biased region" description="Basic and acidic residues" evidence="5">
    <location>
        <begin position="764"/>
        <end position="805"/>
    </location>
</feature>
<comment type="caution">
    <text evidence="9">The sequence shown here is derived from an EMBL/GenBank/DDBJ whole genome shotgun (WGS) entry which is preliminary data.</text>
</comment>
<dbReference type="Pfam" id="PF07647">
    <property type="entry name" value="SAM_2"/>
    <property type="match status" value="1"/>
</dbReference>
<dbReference type="Gene3D" id="3.40.50.300">
    <property type="entry name" value="P-loop containing nucleotide triphosphate hydrolases"/>
    <property type="match status" value="4"/>
</dbReference>
<dbReference type="EMBL" id="CAMXCT010000380">
    <property type="protein sequence ID" value="CAI3977978.1"/>
    <property type="molecule type" value="Genomic_DNA"/>
</dbReference>
<dbReference type="PROSITE" id="PS50105">
    <property type="entry name" value="SAM_DOMAIN"/>
    <property type="match status" value="1"/>
</dbReference>
<dbReference type="SUPFAM" id="SSF47769">
    <property type="entry name" value="SAM/Pointed domain"/>
    <property type="match status" value="1"/>
</dbReference>
<keyword evidence="3" id="KW-0347">Helicase</keyword>
<evidence type="ECO:0000259" key="7">
    <source>
        <dbReference type="PROSITE" id="PS51192"/>
    </source>
</evidence>
<evidence type="ECO:0000259" key="8">
    <source>
        <dbReference type="PROSITE" id="PS51194"/>
    </source>
</evidence>
<dbReference type="PROSITE" id="PS51192">
    <property type="entry name" value="HELICASE_ATP_BIND_1"/>
    <property type="match status" value="2"/>
</dbReference>
<dbReference type="Gene3D" id="3.40.50.11980">
    <property type="match status" value="1"/>
</dbReference>
<dbReference type="Gene3D" id="3.90.550.10">
    <property type="entry name" value="Spore Coat Polysaccharide Biosynthesis Protein SpsA, Chain A"/>
    <property type="match status" value="1"/>
</dbReference>
<reference evidence="10" key="2">
    <citation type="submission" date="2024-04" db="EMBL/GenBank/DDBJ databases">
        <authorList>
            <person name="Chen Y."/>
            <person name="Shah S."/>
            <person name="Dougan E. K."/>
            <person name="Thang M."/>
            <person name="Chan C."/>
        </authorList>
    </citation>
    <scope>NUCLEOTIDE SEQUENCE [LARGE SCALE GENOMIC DNA]</scope>
</reference>
<keyword evidence="11" id="KW-0269">Exonuclease</keyword>
<feature type="domain" description="SAM" evidence="6">
    <location>
        <begin position="8"/>
        <end position="71"/>
    </location>
</feature>
<feature type="domain" description="Helicase ATP-binding" evidence="7">
    <location>
        <begin position="1692"/>
        <end position="1855"/>
    </location>
</feature>
<feature type="compositionally biased region" description="Low complexity" evidence="5">
    <location>
        <begin position="75"/>
        <end position="88"/>
    </location>
</feature>
<evidence type="ECO:0000256" key="1">
    <source>
        <dbReference type="ARBA" id="ARBA00022741"/>
    </source>
</evidence>
<keyword evidence="4" id="KW-0067">ATP-binding</keyword>